<feature type="transmembrane region" description="Helical" evidence="1">
    <location>
        <begin position="12"/>
        <end position="31"/>
    </location>
</feature>
<keyword evidence="1" id="KW-0472">Membrane</keyword>
<evidence type="ECO:0000313" key="2">
    <source>
        <dbReference type="EMBL" id="CCF84126.1"/>
    </source>
</evidence>
<dbReference type="EMBL" id="CAGS01000236">
    <property type="protein sequence ID" value="CCF84126.1"/>
    <property type="molecule type" value="Genomic_DNA"/>
</dbReference>
<evidence type="ECO:0000256" key="1">
    <source>
        <dbReference type="SAM" id="Phobius"/>
    </source>
</evidence>
<comment type="caution">
    <text evidence="2">The sequence shown here is derived from an EMBL/GenBank/DDBJ whole genome shotgun (WGS) entry which is preliminary data.</text>
</comment>
<accession>I4EHG4</accession>
<evidence type="ECO:0000313" key="3">
    <source>
        <dbReference type="Proteomes" id="UP000004221"/>
    </source>
</evidence>
<keyword evidence="1" id="KW-1133">Transmembrane helix</keyword>
<keyword evidence="3" id="KW-1185">Reference proteome</keyword>
<keyword evidence="1" id="KW-0812">Transmembrane</keyword>
<name>I4EHG4_9BACT</name>
<sequence>MSQGIRRVSLARALIVVATLLALIIAGVILIRDLIAPVAVPPPALPPSLAAIRTDWVYSILLPTTIPECFTYASNPGSIEKHAEARGGMALVVRFAPSGSANCRTTGHDADLTLTEAPALDSLQGTVTTLSGNRGQYARLTVPDERGRNRLILQWHCANIMCRLGGDTSAVLSEQDLLRMAESVRKVAT</sequence>
<dbReference type="RefSeq" id="WP_008478035.1">
    <property type="nucleotide sequence ID" value="NZ_CAGS01000236.1"/>
</dbReference>
<proteinExistence type="predicted"/>
<gene>
    <name evidence="2" type="ORF">NITHO_3100007</name>
</gene>
<protein>
    <submittedName>
        <fullName evidence="2">Uncharacterized protein</fullName>
    </submittedName>
</protein>
<reference evidence="2 3" key="1">
    <citation type="journal article" date="2012" name="ISME J.">
        <title>Nitrification expanded: discovery, physiology and genomics of a nitrite-oxidizing bacterium from the phylum Chloroflexi.</title>
        <authorList>
            <person name="Sorokin D.Y."/>
            <person name="Lucker S."/>
            <person name="Vejmelkova D."/>
            <person name="Kostrikina N.A."/>
            <person name="Kleerebezem R."/>
            <person name="Rijpstra W.I."/>
            <person name="Damste J.S."/>
            <person name="Le Paslier D."/>
            <person name="Muyzer G."/>
            <person name="Wagner M."/>
            <person name="van Loosdrecht M.C."/>
            <person name="Daims H."/>
        </authorList>
    </citation>
    <scope>NUCLEOTIDE SEQUENCE [LARGE SCALE GENOMIC DNA]</scope>
    <source>
        <strain evidence="3">none</strain>
    </source>
</reference>
<dbReference type="AlphaFoldDB" id="I4EHG4"/>
<dbReference type="Proteomes" id="UP000004221">
    <property type="component" value="Unassembled WGS sequence"/>
</dbReference>
<organism evidence="2 3">
    <name type="scientific">Nitrolancea hollandica Lb</name>
    <dbReference type="NCBI Taxonomy" id="1129897"/>
    <lineage>
        <taxon>Bacteria</taxon>
        <taxon>Pseudomonadati</taxon>
        <taxon>Thermomicrobiota</taxon>
        <taxon>Thermomicrobia</taxon>
        <taxon>Sphaerobacterales</taxon>
        <taxon>Sphaerobacterineae</taxon>
        <taxon>Sphaerobacteraceae</taxon>
        <taxon>Nitrolancea</taxon>
    </lineage>
</organism>